<feature type="domain" description="YagK/YfjJ C-terminal" evidence="2">
    <location>
        <begin position="177"/>
        <end position="271"/>
    </location>
</feature>
<evidence type="ECO:0000313" key="3">
    <source>
        <dbReference type="EMBL" id="KAB0481165.1"/>
    </source>
</evidence>
<evidence type="ECO:0000313" key="8">
    <source>
        <dbReference type="Proteomes" id="UP000460142"/>
    </source>
</evidence>
<evidence type="ECO:0000313" key="5">
    <source>
        <dbReference type="EMBL" id="SDP22130.1"/>
    </source>
</evidence>
<evidence type="ECO:0000256" key="1">
    <source>
        <dbReference type="SAM" id="MobiDB-lite"/>
    </source>
</evidence>
<dbReference type="Proteomes" id="UP000186756">
    <property type="component" value="Unassembled WGS sequence"/>
</dbReference>
<keyword evidence="6" id="KW-1185">Reference proteome</keyword>
<evidence type="ECO:0000313" key="6">
    <source>
        <dbReference type="Proteomes" id="UP000186756"/>
    </source>
</evidence>
<feature type="region of interest" description="Disordered" evidence="1">
    <location>
        <begin position="329"/>
        <end position="353"/>
    </location>
</feature>
<reference evidence="6" key="2">
    <citation type="submission" date="2017-01" db="EMBL/GenBank/DDBJ databases">
        <authorList>
            <person name="Poblete-Castro I."/>
        </authorList>
    </citation>
    <scope>NUCLEOTIDE SEQUENCE [LARGE SCALE GENOMIC DNA]</scope>
    <source>
        <strain evidence="6">DSM 18361 / CCUG 53116 / MT1</strain>
    </source>
</reference>
<dbReference type="Proteomes" id="UP000460142">
    <property type="component" value="Unassembled WGS sequence"/>
</dbReference>
<reference evidence="4" key="3">
    <citation type="submission" date="2017-01" db="EMBL/GenBank/DDBJ databases">
        <authorList>
            <person name="Mah S.A."/>
            <person name="Swanson W.J."/>
            <person name="Moy G.W."/>
            <person name="Vacquier V.D."/>
        </authorList>
    </citation>
    <scope>NUCLEOTIDE SEQUENCE [LARGE SCALE GENOMIC DNA]</scope>
    <source>
        <strain evidence="4">MT1</strain>
    </source>
</reference>
<dbReference type="Proteomes" id="UP000198549">
    <property type="component" value="Chromosome I"/>
</dbReference>
<evidence type="ECO:0000313" key="7">
    <source>
        <dbReference type="Proteomes" id="UP000198549"/>
    </source>
</evidence>
<dbReference type="EMBL" id="LT629709">
    <property type="protein sequence ID" value="SDP22130.1"/>
    <property type="molecule type" value="Genomic_DNA"/>
</dbReference>
<dbReference type="OrthoDB" id="8592743at2"/>
<dbReference type="Pfam" id="PF11726">
    <property type="entry name" value="YagK_YfjJ_C"/>
    <property type="match status" value="1"/>
</dbReference>
<protein>
    <submittedName>
        <fullName evidence="3">Inovirus Gp2 family protein</fullName>
    </submittedName>
</protein>
<name>A0A1H0QY50_PSERE</name>
<reference evidence="3 8" key="4">
    <citation type="submission" date="2019-09" db="EMBL/GenBank/DDBJ databases">
        <title>Draft genome sequences of 48 bacterial type strains from the CCUG.</title>
        <authorList>
            <person name="Tunovic T."/>
            <person name="Pineiro-Iglesias B."/>
            <person name="Unosson C."/>
            <person name="Inganas E."/>
            <person name="Ohlen M."/>
            <person name="Cardew S."/>
            <person name="Jensie-Markopoulos S."/>
            <person name="Salva-Serra F."/>
            <person name="Jaen-Luchoro D."/>
            <person name="Karlsson R."/>
            <person name="Svensson-Stadler L."/>
            <person name="Chun J."/>
            <person name="Moore E."/>
        </authorList>
    </citation>
    <scope>NUCLEOTIDE SEQUENCE [LARGE SCALE GENOMIC DNA]</scope>
    <source>
        <strain evidence="3 8">CCUG 53116</strain>
    </source>
</reference>
<organism evidence="5 7">
    <name type="scientific">Pseudomonas reinekei</name>
    <dbReference type="NCBI Taxonomy" id="395598"/>
    <lineage>
        <taxon>Bacteria</taxon>
        <taxon>Pseudomonadati</taxon>
        <taxon>Pseudomonadota</taxon>
        <taxon>Gammaproteobacteria</taxon>
        <taxon>Pseudomonadales</taxon>
        <taxon>Pseudomonadaceae</taxon>
        <taxon>Pseudomonas</taxon>
    </lineage>
</organism>
<dbReference type="InterPro" id="IPR057271">
    <property type="entry name" value="YagK_YfjJ_C"/>
</dbReference>
<dbReference type="EMBL" id="VZPS01000025">
    <property type="protein sequence ID" value="KAB0481165.1"/>
    <property type="molecule type" value="Genomic_DNA"/>
</dbReference>
<evidence type="ECO:0000313" key="4">
    <source>
        <dbReference type="EMBL" id="OLT99456.1"/>
    </source>
</evidence>
<proteinExistence type="predicted"/>
<reference evidence="5 7" key="1">
    <citation type="submission" date="2016-10" db="EMBL/GenBank/DDBJ databases">
        <authorList>
            <person name="de Groot N.N."/>
        </authorList>
    </citation>
    <scope>NUCLEOTIDE SEQUENCE [LARGE SCALE GENOMIC DNA]</scope>
    <source>
        <strain evidence="5 7">BS3776</strain>
    </source>
</reference>
<dbReference type="AlphaFoldDB" id="A0A1H0QY50"/>
<dbReference type="EMBL" id="MSTQ01000023">
    <property type="protein sequence ID" value="OLT99456.1"/>
    <property type="molecule type" value="Genomic_DNA"/>
</dbReference>
<evidence type="ECO:0000259" key="2">
    <source>
        <dbReference type="Pfam" id="PF11726"/>
    </source>
</evidence>
<sequence>MVDIGEERFMALACKEAVAVEGVGEMGSLDLKLICLLNNSSALVQELIESTGDAFGITPKADGIACLSVNKPGRILKKIANMSIPDDPRFNALYKLEPYVGMVVNRFKECGVHQVLPAASLDAYVDTAVLRMNYLNDFVEALRQEVKSTRFQSKLNSYHRSSNKNYKELMKYVEVLFERYSRLLVLRVDLSYSKENSNVTQAEAKRDRERLFQNARSNNLFDAMVGYIWKLEHGPEKGFHYHVMFFFDGARVREDVTLVMRIGQYWMDVITKGRGLYFNCNADKRKYRKCGIGMLNYYDETLREGLREAVVYLAKTDLFMKLQTEGRGMGKGLYPSPKDPRGRPRAAPLSKNA</sequence>
<accession>A0A1H0QY50</accession>
<gene>
    <name evidence="4" type="ORF">BVK86_25560</name>
    <name evidence="3" type="ORF">F7R15_25875</name>
    <name evidence="5" type="ORF">SAMN04490202_3344</name>
</gene>